<dbReference type="SUPFAM" id="SSF51735">
    <property type="entry name" value="NAD(P)-binding Rossmann-fold domains"/>
    <property type="match status" value="1"/>
</dbReference>
<evidence type="ECO:0008006" key="2">
    <source>
        <dbReference type="Google" id="ProtNLM"/>
    </source>
</evidence>
<dbReference type="Gene3D" id="3.40.50.720">
    <property type="entry name" value="NAD(P)-binding Rossmann-like Domain"/>
    <property type="match status" value="1"/>
</dbReference>
<feature type="non-terminal residue" evidence="1">
    <location>
        <position position="35"/>
    </location>
</feature>
<gene>
    <name evidence="1" type="ORF">S01H1_74448</name>
</gene>
<evidence type="ECO:0000313" key="1">
    <source>
        <dbReference type="EMBL" id="GAG36983.1"/>
    </source>
</evidence>
<accession>X0XK29</accession>
<organism evidence="1">
    <name type="scientific">marine sediment metagenome</name>
    <dbReference type="NCBI Taxonomy" id="412755"/>
    <lineage>
        <taxon>unclassified sequences</taxon>
        <taxon>metagenomes</taxon>
        <taxon>ecological metagenomes</taxon>
    </lineage>
</organism>
<comment type="caution">
    <text evidence="1">The sequence shown here is derived from an EMBL/GenBank/DDBJ whole genome shotgun (WGS) entry which is preliminary data.</text>
</comment>
<proteinExistence type="predicted"/>
<dbReference type="InterPro" id="IPR036291">
    <property type="entry name" value="NAD(P)-bd_dom_sf"/>
</dbReference>
<reference evidence="1" key="1">
    <citation type="journal article" date="2014" name="Front. Microbiol.">
        <title>High frequency of phylogenetically diverse reductive dehalogenase-homologous genes in deep subseafloor sedimentary metagenomes.</title>
        <authorList>
            <person name="Kawai M."/>
            <person name="Futagami T."/>
            <person name="Toyoda A."/>
            <person name="Takaki Y."/>
            <person name="Nishi S."/>
            <person name="Hori S."/>
            <person name="Arai W."/>
            <person name="Tsubouchi T."/>
            <person name="Morono Y."/>
            <person name="Uchiyama I."/>
            <person name="Ito T."/>
            <person name="Fujiyama A."/>
            <person name="Inagaki F."/>
            <person name="Takami H."/>
        </authorList>
    </citation>
    <scope>NUCLEOTIDE SEQUENCE</scope>
    <source>
        <strain evidence="1">Expedition CK06-06</strain>
    </source>
</reference>
<dbReference type="AlphaFoldDB" id="X0XK29"/>
<protein>
    <recommendedName>
        <fullName evidence="2">CoA-binding domain-containing protein</fullName>
    </recommendedName>
</protein>
<name>X0XK29_9ZZZZ</name>
<sequence length="35" mass="3925">MSILVDSNTRLLVQGITGREGSFHTRQMLDYGTKV</sequence>
<dbReference type="EMBL" id="BARS01049811">
    <property type="protein sequence ID" value="GAG36983.1"/>
    <property type="molecule type" value="Genomic_DNA"/>
</dbReference>